<reference evidence="2" key="1">
    <citation type="submission" date="2011-12" db="EMBL/GenBank/DDBJ databases">
        <authorList>
            <consortium name="The Broad Institute Genome Sequencing Platform"/>
            <person name="Russ C."/>
            <person name="Tyler B."/>
            <person name="Panabieres F."/>
            <person name="Shan W."/>
            <person name="Tripathy S."/>
            <person name="Grunwald N."/>
            <person name="Machado M."/>
            <person name="Young S.K."/>
            <person name="Zeng Q."/>
            <person name="Gargeya S."/>
            <person name="Fitzgerald M."/>
            <person name="Haas B."/>
            <person name="Abouelleil A."/>
            <person name="Alvarado L."/>
            <person name="Arachchi H.M."/>
            <person name="Berlin A."/>
            <person name="Chapman S.B."/>
            <person name="Gearin G."/>
            <person name="Goldberg J."/>
            <person name="Griggs A."/>
            <person name="Gujja S."/>
            <person name="Hansen M."/>
            <person name="Heiman D."/>
            <person name="Howarth C."/>
            <person name="Larimer J."/>
            <person name="Lui A."/>
            <person name="MacDonald P.J.P."/>
            <person name="McCowen C."/>
            <person name="Montmayeur A."/>
            <person name="Murphy C."/>
            <person name="Neiman D."/>
            <person name="Pearson M."/>
            <person name="Priest M."/>
            <person name="Roberts A."/>
            <person name="Saif S."/>
            <person name="Shea T."/>
            <person name="Sisk P."/>
            <person name="Stolte C."/>
            <person name="Sykes S."/>
            <person name="Wortman J."/>
            <person name="Nusbaum C."/>
            <person name="Birren B."/>
        </authorList>
    </citation>
    <scope>NUCLEOTIDE SEQUENCE [LARGE SCALE GENOMIC DNA]</scope>
    <source>
        <strain evidence="2">INRA-310</strain>
    </source>
</reference>
<dbReference type="VEuPathDB" id="FungiDB:PPTG_25033"/>
<evidence type="ECO:0000313" key="2">
    <source>
        <dbReference type="Proteomes" id="UP000018817"/>
    </source>
</evidence>
<sequence length="30" mass="3540">MNQTDYPILLAVLLGHTKSLDGERRDDRRR</sequence>
<evidence type="ECO:0000313" key="1">
    <source>
        <dbReference type="EMBL" id="ETM97236.1"/>
    </source>
</evidence>
<dbReference type="AlphaFoldDB" id="W2P8S4"/>
<proteinExistence type="predicted"/>
<dbReference type="EMBL" id="KI670144">
    <property type="protein sequence ID" value="ETM97236.1"/>
    <property type="molecule type" value="Genomic_DNA"/>
</dbReference>
<reference evidence="1 2" key="2">
    <citation type="submission" date="2013-11" db="EMBL/GenBank/DDBJ databases">
        <title>The Genome Sequence of Phytophthora parasitica INRA-310.</title>
        <authorList>
            <consortium name="The Broad Institute Genomics Platform"/>
            <person name="Russ C."/>
            <person name="Tyler B."/>
            <person name="Panabieres F."/>
            <person name="Shan W."/>
            <person name="Tripathy S."/>
            <person name="Grunwald N."/>
            <person name="Machado M."/>
            <person name="Johnson C.S."/>
            <person name="Arredondo F."/>
            <person name="Hong C."/>
            <person name="Coffey M."/>
            <person name="Young S.K."/>
            <person name="Zeng Q."/>
            <person name="Gargeya S."/>
            <person name="Fitzgerald M."/>
            <person name="Abouelleil A."/>
            <person name="Alvarado L."/>
            <person name="Chapman S.B."/>
            <person name="Gainer-Dewar J."/>
            <person name="Goldberg J."/>
            <person name="Griggs A."/>
            <person name="Gujja S."/>
            <person name="Hansen M."/>
            <person name="Howarth C."/>
            <person name="Imamovic A."/>
            <person name="Ireland A."/>
            <person name="Larimer J."/>
            <person name="McCowan C."/>
            <person name="Murphy C."/>
            <person name="Pearson M."/>
            <person name="Poon T.W."/>
            <person name="Priest M."/>
            <person name="Roberts A."/>
            <person name="Saif S."/>
            <person name="Shea T."/>
            <person name="Sykes S."/>
            <person name="Wortman J."/>
            <person name="Nusbaum C."/>
            <person name="Birren B."/>
        </authorList>
    </citation>
    <scope>NUCLEOTIDE SEQUENCE [LARGE SCALE GENOMIC DNA]</scope>
    <source>
        <strain evidence="1 2">INRA-310</strain>
    </source>
</reference>
<dbReference type="Proteomes" id="UP000018817">
    <property type="component" value="Unassembled WGS sequence"/>
</dbReference>
<name>W2P8S4_PHYN3</name>
<accession>W2P8S4</accession>
<dbReference type="GeneID" id="20193632"/>
<dbReference type="RefSeq" id="XP_008917467.1">
    <property type="nucleotide sequence ID" value="XM_008919219.1"/>
</dbReference>
<protein>
    <submittedName>
        <fullName evidence="1">Uncharacterized protein</fullName>
    </submittedName>
</protein>
<gene>
    <name evidence="1" type="ORF">PPTG_25033</name>
</gene>
<organism evidence="1 2">
    <name type="scientific">Phytophthora nicotianae (strain INRA-310)</name>
    <name type="common">Phytophthora parasitica</name>
    <dbReference type="NCBI Taxonomy" id="761204"/>
    <lineage>
        <taxon>Eukaryota</taxon>
        <taxon>Sar</taxon>
        <taxon>Stramenopiles</taxon>
        <taxon>Oomycota</taxon>
        <taxon>Peronosporomycetes</taxon>
        <taxon>Peronosporales</taxon>
        <taxon>Peronosporaceae</taxon>
        <taxon>Phytophthora</taxon>
    </lineage>
</organism>